<reference evidence="2" key="1">
    <citation type="submission" date="2020-09" db="EMBL/GenBank/DDBJ databases">
        <title>Genome-Enabled Discovery of Anthraquinone Biosynthesis in Senna tora.</title>
        <authorList>
            <person name="Kang S.-H."/>
            <person name="Pandey R.P."/>
            <person name="Lee C.-M."/>
            <person name="Sim J.-S."/>
            <person name="Jeong J.-T."/>
            <person name="Choi B.-S."/>
            <person name="Jung M."/>
            <person name="Ginzburg D."/>
            <person name="Zhao K."/>
            <person name="Won S.Y."/>
            <person name="Oh T.-J."/>
            <person name="Yu Y."/>
            <person name="Kim N.-H."/>
            <person name="Lee O.R."/>
            <person name="Lee T.-H."/>
            <person name="Bashyal P."/>
            <person name="Kim T.-S."/>
            <person name="Lee W.-H."/>
            <person name="Kawkins C."/>
            <person name="Kim C.-K."/>
            <person name="Kim J.S."/>
            <person name="Ahn B.O."/>
            <person name="Rhee S.Y."/>
            <person name="Sohng J.K."/>
        </authorList>
    </citation>
    <scope>NUCLEOTIDE SEQUENCE</scope>
    <source>
        <tissue evidence="2">Leaf</tissue>
    </source>
</reference>
<gene>
    <name evidence="2" type="ORF">G2W53_007045</name>
</gene>
<keyword evidence="3" id="KW-1185">Reference proteome</keyword>
<sequence length="33" mass="3752">MRTRGEKLQSYGHNQSTVWKAPRGLRHNGGTDI</sequence>
<feature type="region of interest" description="Disordered" evidence="1">
    <location>
        <begin position="1"/>
        <end position="33"/>
    </location>
</feature>
<evidence type="ECO:0000313" key="2">
    <source>
        <dbReference type="EMBL" id="KAF7838563.1"/>
    </source>
</evidence>
<protein>
    <submittedName>
        <fullName evidence="2">Uncharacterized protein</fullName>
    </submittedName>
</protein>
<organism evidence="2 3">
    <name type="scientific">Senna tora</name>
    <dbReference type="NCBI Taxonomy" id="362788"/>
    <lineage>
        <taxon>Eukaryota</taxon>
        <taxon>Viridiplantae</taxon>
        <taxon>Streptophyta</taxon>
        <taxon>Embryophyta</taxon>
        <taxon>Tracheophyta</taxon>
        <taxon>Spermatophyta</taxon>
        <taxon>Magnoliopsida</taxon>
        <taxon>eudicotyledons</taxon>
        <taxon>Gunneridae</taxon>
        <taxon>Pentapetalae</taxon>
        <taxon>rosids</taxon>
        <taxon>fabids</taxon>
        <taxon>Fabales</taxon>
        <taxon>Fabaceae</taxon>
        <taxon>Caesalpinioideae</taxon>
        <taxon>Cassia clade</taxon>
        <taxon>Senna</taxon>
    </lineage>
</organism>
<name>A0A834X5G3_9FABA</name>
<dbReference type="EMBL" id="JAAIUW010000003">
    <property type="protein sequence ID" value="KAF7838563.1"/>
    <property type="molecule type" value="Genomic_DNA"/>
</dbReference>
<evidence type="ECO:0000256" key="1">
    <source>
        <dbReference type="SAM" id="MobiDB-lite"/>
    </source>
</evidence>
<evidence type="ECO:0000313" key="3">
    <source>
        <dbReference type="Proteomes" id="UP000634136"/>
    </source>
</evidence>
<dbReference type="AlphaFoldDB" id="A0A834X5G3"/>
<dbReference type="Proteomes" id="UP000634136">
    <property type="component" value="Unassembled WGS sequence"/>
</dbReference>
<comment type="caution">
    <text evidence="2">The sequence shown here is derived from an EMBL/GenBank/DDBJ whole genome shotgun (WGS) entry which is preliminary data.</text>
</comment>
<proteinExistence type="predicted"/>
<accession>A0A834X5G3</accession>